<dbReference type="InterPro" id="IPR028921">
    <property type="entry name" value="NTF2_fold_dom"/>
</dbReference>
<comment type="caution">
    <text evidence="2">The sequence shown here is derived from an EMBL/GenBank/DDBJ whole genome shotgun (WGS) entry which is preliminary data.</text>
</comment>
<evidence type="ECO:0000259" key="1">
    <source>
        <dbReference type="Pfam" id="PF15631"/>
    </source>
</evidence>
<name>A0A2T5JAP7_9SPHI</name>
<keyword evidence="3" id="KW-1185">Reference proteome</keyword>
<dbReference type="EMBL" id="QAOQ01000003">
    <property type="protein sequence ID" value="PTQ97940.1"/>
    <property type="molecule type" value="Genomic_DNA"/>
</dbReference>
<organism evidence="2 3">
    <name type="scientific">Mucilaginibacter yixingensis</name>
    <dbReference type="NCBI Taxonomy" id="1295612"/>
    <lineage>
        <taxon>Bacteria</taxon>
        <taxon>Pseudomonadati</taxon>
        <taxon>Bacteroidota</taxon>
        <taxon>Sphingobacteriia</taxon>
        <taxon>Sphingobacteriales</taxon>
        <taxon>Sphingobacteriaceae</taxon>
        <taxon>Mucilaginibacter</taxon>
    </lineage>
</organism>
<evidence type="ECO:0000313" key="3">
    <source>
        <dbReference type="Proteomes" id="UP000244168"/>
    </source>
</evidence>
<evidence type="ECO:0000313" key="2">
    <source>
        <dbReference type="EMBL" id="PTQ97940.1"/>
    </source>
</evidence>
<proteinExistence type="predicted"/>
<gene>
    <name evidence="2" type="ORF">C8P68_10399</name>
</gene>
<protein>
    <submittedName>
        <fullName evidence="2">NTF2 fold immunity protein of polymorphic toxin system component</fullName>
    </submittedName>
</protein>
<accession>A0A2T5JAP7</accession>
<dbReference type="Pfam" id="PF15631">
    <property type="entry name" value="Imm-NTF2-2"/>
    <property type="match status" value="1"/>
</dbReference>
<sequence length="84" mass="9365">MHSPRNNLGKQPLPDVKTAVTVAEAYLFKIYGKERIEGERPYLVFKYKGYWFVTGSLTSGAKGGVFDMILNPKDGKVITCTHGK</sequence>
<feature type="domain" description="NTF2 fold" evidence="1">
    <location>
        <begin position="18"/>
        <end position="84"/>
    </location>
</feature>
<dbReference type="Proteomes" id="UP000244168">
    <property type="component" value="Unassembled WGS sequence"/>
</dbReference>
<dbReference type="AlphaFoldDB" id="A0A2T5JAP7"/>
<reference evidence="2 3" key="1">
    <citation type="submission" date="2018-04" db="EMBL/GenBank/DDBJ databases">
        <title>Genomic Encyclopedia of Archaeal and Bacterial Type Strains, Phase II (KMG-II): from individual species to whole genera.</title>
        <authorList>
            <person name="Goeker M."/>
        </authorList>
    </citation>
    <scope>NUCLEOTIDE SEQUENCE [LARGE SCALE GENOMIC DNA]</scope>
    <source>
        <strain evidence="2 3">DSM 26809</strain>
    </source>
</reference>